<accession>A0A8J3J417</accession>
<dbReference type="Gene3D" id="1.10.287.1080">
    <property type="entry name" value="MazG-like"/>
    <property type="match status" value="1"/>
</dbReference>
<evidence type="ECO:0008006" key="3">
    <source>
        <dbReference type="Google" id="ProtNLM"/>
    </source>
</evidence>
<name>A0A8J3J417_9ACTN</name>
<dbReference type="CDD" id="cd11538">
    <property type="entry name" value="NTP-PPase_u1"/>
    <property type="match status" value="1"/>
</dbReference>
<comment type="caution">
    <text evidence="1">The sequence shown here is derived from an EMBL/GenBank/DDBJ whole genome shotgun (WGS) entry which is preliminary data.</text>
</comment>
<dbReference type="Proteomes" id="UP000612808">
    <property type="component" value="Unassembled WGS sequence"/>
</dbReference>
<gene>
    <name evidence="1" type="ORF">Aru02nite_06180</name>
</gene>
<proteinExistence type="predicted"/>
<evidence type="ECO:0000313" key="2">
    <source>
        <dbReference type="Proteomes" id="UP000612808"/>
    </source>
</evidence>
<dbReference type="RefSeq" id="WP_203654702.1">
    <property type="nucleotide sequence ID" value="NZ_BAAAZM010000002.1"/>
</dbReference>
<evidence type="ECO:0000313" key="1">
    <source>
        <dbReference type="EMBL" id="GID09729.1"/>
    </source>
</evidence>
<organism evidence="1 2">
    <name type="scientific">Actinocatenispora rupis</name>
    <dbReference type="NCBI Taxonomy" id="519421"/>
    <lineage>
        <taxon>Bacteria</taxon>
        <taxon>Bacillati</taxon>
        <taxon>Actinomycetota</taxon>
        <taxon>Actinomycetes</taxon>
        <taxon>Micromonosporales</taxon>
        <taxon>Micromonosporaceae</taxon>
        <taxon>Actinocatenispora</taxon>
    </lineage>
</organism>
<keyword evidence="2" id="KW-1185">Reference proteome</keyword>
<sequence length="118" mass="12949">MDIEALSEQVEAVSAGYAAAFGIDRDEPWFLLKLQEEMGELTQAYLMLRGLARTKGRTSEERDAAFRAEVADVFCHVLLLARAHDVDLPAEIGRKWLSRLEVPCRLDPPGSGAPPGPA</sequence>
<dbReference type="AlphaFoldDB" id="A0A8J3J417"/>
<dbReference type="EMBL" id="BOMB01000003">
    <property type="protein sequence ID" value="GID09729.1"/>
    <property type="molecule type" value="Genomic_DNA"/>
</dbReference>
<reference evidence="1" key="1">
    <citation type="submission" date="2021-01" db="EMBL/GenBank/DDBJ databases">
        <title>Whole genome shotgun sequence of Actinocatenispora rupis NBRC 107355.</title>
        <authorList>
            <person name="Komaki H."/>
            <person name="Tamura T."/>
        </authorList>
    </citation>
    <scope>NUCLEOTIDE SEQUENCE</scope>
    <source>
        <strain evidence="1">NBRC 107355</strain>
    </source>
</reference>
<protein>
    <recommendedName>
        <fullName evidence="3">NTP pyrophosphatase, house-cleaning of non-canonical NTPs</fullName>
    </recommendedName>
</protein>
<dbReference type="SUPFAM" id="SSF101386">
    <property type="entry name" value="all-alpha NTP pyrophosphatases"/>
    <property type="match status" value="1"/>
</dbReference>